<proteinExistence type="predicted"/>
<comment type="caution">
    <text evidence="1">The sequence shown here is derived from an EMBL/GenBank/DDBJ whole genome shotgun (WGS) entry which is preliminary data.</text>
</comment>
<gene>
    <name evidence="1" type="ORF">COV08_02225</name>
</gene>
<reference evidence="1 2" key="1">
    <citation type="submission" date="2017-09" db="EMBL/GenBank/DDBJ databases">
        <title>Depth-based differentiation of microbial function through sediment-hosted aquifers and enrichment of novel symbionts in the deep terrestrial subsurface.</title>
        <authorList>
            <person name="Probst A.J."/>
            <person name="Ladd B."/>
            <person name="Jarett J.K."/>
            <person name="Geller-Mcgrath D.E."/>
            <person name="Sieber C.M."/>
            <person name="Emerson J.B."/>
            <person name="Anantharaman K."/>
            <person name="Thomas B.C."/>
            <person name="Malmstrom R."/>
            <person name="Stieglmeier M."/>
            <person name="Klingl A."/>
            <person name="Woyke T."/>
            <person name="Ryan C.M."/>
            <person name="Banfield J.F."/>
        </authorList>
    </citation>
    <scope>NUCLEOTIDE SEQUENCE [LARGE SCALE GENOMIC DNA]</scope>
    <source>
        <strain evidence="1">CG10_big_fil_rev_8_21_14_0_10_49_38</strain>
    </source>
</reference>
<organism evidence="1 2">
    <name type="scientific">Candidatus Vogelbacteria bacterium CG10_big_fil_rev_8_21_14_0_10_49_38</name>
    <dbReference type="NCBI Taxonomy" id="1975043"/>
    <lineage>
        <taxon>Bacteria</taxon>
        <taxon>Candidatus Vogeliibacteriota</taxon>
    </lineage>
</organism>
<accession>A0A2H0RHM6</accession>
<name>A0A2H0RHM6_9BACT</name>
<evidence type="ECO:0000313" key="2">
    <source>
        <dbReference type="Proteomes" id="UP000230431"/>
    </source>
</evidence>
<sequence length="82" mass="9888">MALSVVIWCHRCGEHCEVWESSGGSPRRFCDDCQKKLDEEAWLEHLKKLRQLTPDERLERIERRLYEQELHPRTGWSDLPRL</sequence>
<dbReference type="Proteomes" id="UP000230431">
    <property type="component" value="Unassembled WGS sequence"/>
</dbReference>
<evidence type="ECO:0000313" key="1">
    <source>
        <dbReference type="EMBL" id="PIR45957.1"/>
    </source>
</evidence>
<dbReference type="AlphaFoldDB" id="A0A2H0RHM6"/>
<protein>
    <submittedName>
        <fullName evidence="1">Uncharacterized protein</fullName>
    </submittedName>
</protein>
<dbReference type="EMBL" id="PCYK01000017">
    <property type="protein sequence ID" value="PIR45957.1"/>
    <property type="molecule type" value="Genomic_DNA"/>
</dbReference>